<keyword evidence="2" id="KW-1185">Reference proteome</keyword>
<dbReference type="EMBL" id="JXJN01022296">
    <property type="status" value="NOT_ANNOTATED_CDS"/>
    <property type="molecule type" value="Genomic_DNA"/>
</dbReference>
<evidence type="ECO:0000313" key="2">
    <source>
        <dbReference type="Proteomes" id="UP000092460"/>
    </source>
</evidence>
<reference evidence="2" key="1">
    <citation type="submission" date="2015-01" db="EMBL/GenBank/DDBJ databases">
        <authorList>
            <person name="Aksoy S."/>
            <person name="Warren W."/>
            <person name="Wilson R.K."/>
        </authorList>
    </citation>
    <scope>NUCLEOTIDE SEQUENCE [LARGE SCALE GENOMIC DNA]</scope>
    <source>
        <strain evidence="2">IAEA</strain>
    </source>
</reference>
<protein>
    <submittedName>
        <fullName evidence="1">Uncharacterized protein</fullName>
    </submittedName>
</protein>
<reference evidence="1" key="2">
    <citation type="submission" date="2020-05" db="UniProtKB">
        <authorList>
            <consortium name="EnsemblMetazoa"/>
        </authorList>
    </citation>
    <scope>IDENTIFICATION</scope>
    <source>
        <strain evidence="1">IAEA</strain>
    </source>
</reference>
<organism evidence="1 2">
    <name type="scientific">Glossina palpalis gambiensis</name>
    <dbReference type="NCBI Taxonomy" id="67801"/>
    <lineage>
        <taxon>Eukaryota</taxon>
        <taxon>Metazoa</taxon>
        <taxon>Ecdysozoa</taxon>
        <taxon>Arthropoda</taxon>
        <taxon>Hexapoda</taxon>
        <taxon>Insecta</taxon>
        <taxon>Pterygota</taxon>
        <taxon>Neoptera</taxon>
        <taxon>Endopterygota</taxon>
        <taxon>Diptera</taxon>
        <taxon>Brachycera</taxon>
        <taxon>Muscomorpha</taxon>
        <taxon>Hippoboscoidea</taxon>
        <taxon>Glossinidae</taxon>
        <taxon>Glossina</taxon>
    </lineage>
</organism>
<proteinExistence type="predicted"/>
<sequence length="131" mass="15020">MLSMDTTKLLLSYCRKPKSNAIGQIVNELKIIAVFMETYVSPVISNQSVKFYRLNRMINCKIVNSAPSWRIVRFDKKDAFVLSSNTTSGRISHIMRPNKFSTILLNSQKSIAFKRLLVAHSFNMFVCGFVY</sequence>
<dbReference type="Proteomes" id="UP000092460">
    <property type="component" value="Unassembled WGS sequence"/>
</dbReference>
<dbReference type="VEuPathDB" id="VectorBase:GPPI043648"/>
<name>A0A1B0BXQ6_9MUSC</name>
<dbReference type="AlphaFoldDB" id="A0A1B0BXQ6"/>
<dbReference type="EnsemblMetazoa" id="GPPI043648-RA">
    <property type="protein sequence ID" value="GPPI043648-PA"/>
    <property type="gene ID" value="GPPI043648"/>
</dbReference>
<evidence type="ECO:0000313" key="1">
    <source>
        <dbReference type="EnsemblMetazoa" id="GPPI043648-PA"/>
    </source>
</evidence>
<accession>A0A1B0BXQ6</accession>